<name>A0AA38X7V4_9EURO</name>
<dbReference type="AlphaFoldDB" id="A0AA38X7V4"/>
<gene>
    <name evidence="2" type="ORF">H2200_007465</name>
</gene>
<accession>A0AA38X7V4</accession>
<comment type="caution">
    <text evidence="2">The sequence shown here is derived from an EMBL/GenBank/DDBJ whole genome shotgun (WGS) entry which is preliminary data.</text>
</comment>
<evidence type="ECO:0000256" key="1">
    <source>
        <dbReference type="SAM" id="MobiDB-lite"/>
    </source>
</evidence>
<evidence type="ECO:0000313" key="3">
    <source>
        <dbReference type="Proteomes" id="UP001172673"/>
    </source>
</evidence>
<sequence length="131" mass="15149">MKHDHPLGVNRFGSFSVKYRLFSWRVIVEDICFNEYTYEEPLDVDLLSVILRIARDVMRLDGIPNDHADYARAVTRLYYILCAADTNDMLNSPEAVEALVRFRGVVKSSKFDLPGKPPKSKDSENFDYITR</sequence>
<dbReference type="EMBL" id="JAPDRK010000010">
    <property type="protein sequence ID" value="KAJ9608477.1"/>
    <property type="molecule type" value="Genomic_DNA"/>
</dbReference>
<proteinExistence type="predicted"/>
<dbReference type="Proteomes" id="UP001172673">
    <property type="component" value="Unassembled WGS sequence"/>
</dbReference>
<feature type="region of interest" description="Disordered" evidence="1">
    <location>
        <begin position="110"/>
        <end position="131"/>
    </location>
</feature>
<reference evidence="2" key="1">
    <citation type="submission" date="2022-10" db="EMBL/GenBank/DDBJ databases">
        <title>Culturing micro-colonial fungi from biological soil crusts in the Mojave desert and describing Neophaeococcomyces mojavensis, and introducing the new genera and species Taxawa tesnikishii.</title>
        <authorList>
            <person name="Kurbessoian T."/>
            <person name="Stajich J.E."/>
        </authorList>
    </citation>
    <scope>NUCLEOTIDE SEQUENCE</scope>
    <source>
        <strain evidence="2">TK_41</strain>
    </source>
</reference>
<protein>
    <submittedName>
        <fullName evidence="2">Uncharacterized protein</fullName>
    </submittedName>
</protein>
<evidence type="ECO:0000313" key="2">
    <source>
        <dbReference type="EMBL" id="KAJ9608477.1"/>
    </source>
</evidence>
<organism evidence="2 3">
    <name type="scientific">Cladophialophora chaetospira</name>
    <dbReference type="NCBI Taxonomy" id="386627"/>
    <lineage>
        <taxon>Eukaryota</taxon>
        <taxon>Fungi</taxon>
        <taxon>Dikarya</taxon>
        <taxon>Ascomycota</taxon>
        <taxon>Pezizomycotina</taxon>
        <taxon>Eurotiomycetes</taxon>
        <taxon>Chaetothyriomycetidae</taxon>
        <taxon>Chaetothyriales</taxon>
        <taxon>Herpotrichiellaceae</taxon>
        <taxon>Cladophialophora</taxon>
    </lineage>
</organism>
<keyword evidence="3" id="KW-1185">Reference proteome</keyword>
<feature type="compositionally biased region" description="Basic and acidic residues" evidence="1">
    <location>
        <begin position="119"/>
        <end position="131"/>
    </location>
</feature>